<dbReference type="AlphaFoldDB" id="A0A9P6K017"/>
<gene>
    <name evidence="1" type="ORF">EC957_004057</name>
</gene>
<proteinExistence type="predicted"/>
<name>A0A9P6K017_9FUNG</name>
<dbReference type="Proteomes" id="UP000723463">
    <property type="component" value="Unassembled WGS sequence"/>
</dbReference>
<organism evidence="1 2">
    <name type="scientific">Mortierella hygrophila</name>
    <dbReference type="NCBI Taxonomy" id="979708"/>
    <lineage>
        <taxon>Eukaryota</taxon>
        <taxon>Fungi</taxon>
        <taxon>Fungi incertae sedis</taxon>
        <taxon>Mucoromycota</taxon>
        <taxon>Mortierellomycotina</taxon>
        <taxon>Mortierellomycetes</taxon>
        <taxon>Mortierellales</taxon>
        <taxon>Mortierellaceae</taxon>
        <taxon>Mortierella</taxon>
    </lineage>
</organism>
<evidence type="ECO:0000313" key="1">
    <source>
        <dbReference type="EMBL" id="KAF9540484.1"/>
    </source>
</evidence>
<protein>
    <submittedName>
        <fullName evidence="1">Uncharacterized protein</fullName>
    </submittedName>
</protein>
<reference evidence="1" key="1">
    <citation type="journal article" date="2020" name="Fungal Divers.">
        <title>Resolving the Mortierellaceae phylogeny through synthesis of multi-gene phylogenetics and phylogenomics.</title>
        <authorList>
            <person name="Vandepol N."/>
            <person name="Liber J."/>
            <person name="Desiro A."/>
            <person name="Na H."/>
            <person name="Kennedy M."/>
            <person name="Barry K."/>
            <person name="Grigoriev I.V."/>
            <person name="Miller A.N."/>
            <person name="O'Donnell K."/>
            <person name="Stajich J.E."/>
            <person name="Bonito G."/>
        </authorList>
    </citation>
    <scope>NUCLEOTIDE SEQUENCE</scope>
    <source>
        <strain evidence="1">NRRL 2591</strain>
    </source>
</reference>
<keyword evidence="2" id="KW-1185">Reference proteome</keyword>
<accession>A0A9P6K017</accession>
<evidence type="ECO:0000313" key="2">
    <source>
        <dbReference type="Proteomes" id="UP000723463"/>
    </source>
</evidence>
<sequence>MTPEQAITVLDALLSKLGSAQRSRLSPAPALSSETNGLVQEDLSFDTISGAIWTLGNNDARPTLQVFFDQVFSSLYGNPNHRVDWDVRRHGSCADTPIGYYQQDHTCCLPCLDETKTGFLDDDRFSVGAWDLVSVDCLSSLGTIVVEIVIASLLQILIIVCENQSSETHLLEFTDLFYLVVRIFDEALLPMHLSPECDEDVIHLVAGLLTLFQIFKTLEHINLVAAIGDQLLSGLLSSDIVERTIRSLQATNSDMAAATCEQFVARLLCLGGFFSETCMTCTAILEPAIGRLNKKKNVE</sequence>
<dbReference type="EMBL" id="JAAAXW010000199">
    <property type="protein sequence ID" value="KAF9540484.1"/>
    <property type="molecule type" value="Genomic_DNA"/>
</dbReference>
<comment type="caution">
    <text evidence="1">The sequence shown here is derived from an EMBL/GenBank/DDBJ whole genome shotgun (WGS) entry which is preliminary data.</text>
</comment>